<dbReference type="GO" id="GO:0010468">
    <property type="term" value="P:regulation of gene expression"/>
    <property type="evidence" value="ECO:0007669"/>
    <property type="project" value="InterPro"/>
</dbReference>
<feature type="transmembrane region" description="Helical" evidence="1">
    <location>
        <begin position="202"/>
        <end position="220"/>
    </location>
</feature>
<protein>
    <submittedName>
        <fullName evidence="2">AbrB family transcriptional regulator</fullName>
    </submittedName>
</protein>
<keyword evidence="1" id="KW-0812">Transmembrane</keyword>
<feature type="transmembrane region" description="Helical" evidence="1">
    <location>
        <begin position="257"/>
        <end position="278"/>
    </location>
</feature>
<reference evidence="3" key="1">
    <citation type="submission" date="2018-12" db="EMBL/GenBank/DDBJ databases">
        <title>Bacillus chawlae sp. nov., Bacillus glennii sp. nov., and Bacillus saganii sp. nov. Isolated from the Vehicle Assembly Building at Kennedy Space Center where the Viking Spacecraft were Assembled.</title>
        <authorList>
            <person name="Seuylemezian A."/>
            <person name="Vaishampayan P."/>
        </authorList>
    </citation>
    <scope>NUCLEOTIDE SEQUENCE [LARGE SCALE GENOMIC DNA]</scope>
    <source>
        <strain evidence="3">DSM 13966</strain>
    </source>
</reference>
<keyword evidence="1" id="KW-0472">Membrane</keyword>
<dbReference type="AlphaFoldDB" id="A0A3R9EA43"/>
<evidence type="ECO:0000313" key="2">
    <source>
        <dbReference type="EMBL" id="RSD25587.1"/>
    </source>
</evidence>
<dbReference type="PIRSF" id="PIRSF038991">
    <property type="entry name" value="Protein_AbrB"/>
    <property type="match status" value="1"/>
</dbReference>
<feature type="transmembrane region" description="Helical" evidence="1">
    <location>
        <begin position="136"/>
        <end position="155"/>
    </location>
</feature>
<dbReference type="GO" id="GO:0016020">
    <property type="term" value="C:membrane"/>
    <property type="evidence" value="ECO:0007669"/>
    <property type="project" value="InterPro"/>
</dbReference>
<dbReference type="PANTHER" id="PTHR38457">
    <property type="entry name" value="REGULATOR ABRB-RELATED"/>
    <property type="match status" value="1"/>
</dbReference>
<accession>A0A3R9EA43</accession>
<keyword evidence="1" id="KW-1133">Transmembrane helix</keyword>
<name>A0A3R9EA43_9BACI</name>
<evidence type="ECO:0000313" key="3">
    <source>
        <dbReference type="Proteomes" id="UP000279911"/>
    </source>
</evidence>
<proteinExistence type="predicted"/>
<dbReference type="Pfam" id="PF05145">
    <property type="entry name" value="AbrB"/>
    <property type="match status" value="1"/>
</dbReference>
<dbReference type="PANTHER" id="PTHR38457:SF1">
    <property type="entry name" value="REGULATOR ABRB-RELATED"/>
    <property type="match status" value="1"/>
</dbReference>
<dbReference type="EMBL" id="RSFW01000019">
    <property type="protein sequence ID" value="RSD25587.1"/>
    <property type="molecule type" value="Genomic_DNA"/>
</dbReference>
<organism evidence="2 3">
    <name type="scientific">Mesobacillus subterraneus</name>
    <dbReference type="NCBI Taxonomy" id="285983"/>
    <lineage>
        <taxon>Bacteria</taxon>
        <taxon>Bacillati</taxon>
        <taxon>Bacillota</taxon>
        <taxon>Bacilli</taxon>
        <taxon>Bacillales</taxon>
        <taxon>Bacillaceae</taxon>
        <taxon>Mesobacillus</taxon>
    </lineage>
</organism>
<feature type="transmembrane region" description="Helical" evidence="1">
    <location>
        <begin position="44"/>
        <end position="65"/>
    </location>
</feature>
<feature type="transmembrane region" description="Helical" evidence="1">
    <location>
        <begin position="72"/>
        <end position="93"/>
    </location>
</feature>
<dbReference type="NCBIfam" id="TIGR03082">
    <property type="entry name" value="Gneg_AbrB_dup"/>
    <property type="match status" value="2"/>
</dbReference>
<gene>
    <name evidence="2" type="ORF">EJA10_16310</name>
</gene>
<dbReference type="InterPro" id="IPR017516">
    <property type="entry name" value="AbrB_dup"/>
</dbReference>
<comment type="caution">
    <text evidence="2">The sequence shown here is derived from an EMBL/GenBank/DDBJ whole genome shotgun (WGS) entry which is preliminary data.</text>
</comment>
<feature type="transmembrane region" description="Helical" evidence="1">
    <location>
        <begin position="320"/>
        <end position="338"/>
    </location>
</feature>
<dbReference type="Proteomes" id="UP000279911">
    <property type="component" value="Unassembled WGS sequence"/>
</dbReference>
<dbReference type="InterPro" id="IPR007820">
    <property type="entry name" value="AbrB_fam"/>
</dbReference>
<sequence>MAALIIAIAGGFLFFLLQVPVPWLLGSMFAVLIACRFKSLSLYWPPFLRDTALVVVGYTIGLYFTRSAVEKMILNLPIMLALTVLVICFAAIIAKVLSKLSGVDYPTMLTGSIPGGLSQMILFAEETKGIDLTMVTFLQVSRLLMIVFFVPFIIFGPVLKQEHSNLVLIGNGNEYAAPETYLIFAIVCILSSMIGKRLRFPTPFLLGPILAAAILINAGMDGPHLPSLLMDATQLMIGGYIGMLMKPERLKRKLFTFLLAFSSSFLLVSGSLVMSVFLSEQLDISIVTAFLSLAPGGMDQMGIIAHEVKADLSIVTGFQLFRLFFIFFAIPPLLRWFFRRKMKG</sequence>
<evidence type="ECO:0000256" key="1">
    <source>
        <dbReference type="SAM" id="Phobius"/>
    </source>
</evidence>
<feature type="transmembrane region" description="Helical" evidence="1">
    <location>
        <begin position="175"/>
        <end position="195"/>
    </location>
</feature>
<dbReference type="OrthoDB" id="5460360at2"/>